<feature type="transmembrane region" description="Helical" evidence="8">
    <location>
        <begin position="33"/>
        <end position="52"/>
    </location>
</feature>
<dbReference type="EMBL" id="OZ019893">
    <property type="protein sequence ID" value="CAK9189606.1"/>
    <property type="molecule type" value="Genomic_DNA"/>
</dbReference>
<dbReference type="PROSITE" id="PS50920">
    <property type="entry name" value="SOLCAR"/>
    <property type="match status" value="3"/>
</dbReference>
<name>A0ABP0TBJ7_9BRYO</name>
<accession>A0ABP0TBJ7</accession>
<dbReference type="PRINTS" id="PR00926">
    <property type="entry name" value="MITOCARRIER"/>
</dbReference>
<dbReference type="InterPro" id="IPR023395">
    <property type="entry name" value="MCP_dom_sf"/>
</dbReference>
<dbReference type="PANTHER" id="PTHR46080">
    <property type="entry name" value="MITOCHONDRIAL SUBSTRATE CARRIER FAMILY PROTEIN J"/>
    <property type="match status" value="1"/>
</dbReference>
<evidence type="ECO:0000256" key="7">
    <source>
        <dbReference type="RuleBase" id="RU000488"/>
    </source>
</evidence>
<proteinExistence type="inferred from homology"/>
<keyword evidence="8" id="KW-1133">Transmembrane helix</keyword>
<keyword evidence="4" id="KW-0677">Repeat</keyword>
<feature type="repeat" description="Solcar" evidence="6">
    <location>
        <begin position="130"/>
        <end position="222"/>
    </location>
</feature>
<gene>
    <name evidence="9" type="ORF">CSSPTR1EN2_LOCUS257</name>
</gene>
<evidence type="ECO:0000313" key="9">
    <source>
        <dbReference type="EMBL" id="CAK9189606.1"/>
    </source>
</evidence>
<feature type="repeat" description="Solcar" evidence="6">
    <location>
        <begin position="30"/>
        <end position="114"/>
    </location>
</feature>
<evidence type="ECO:0000256" key="3">
    <source>
        <dbReference type="ARBA" id="ARBA00022692"/>
    </source>
</evidence>
<organism evidence="9 10">
    <name type="scientific">Sphagnum troendelagicum</name>
    <dbReference type="NCBI Taxonomy" id="128251"/>
    <lineage>
        <taxon>Eukaryota</taxon>
        <taxon>Viridiplantae</taxon>
        <taxon>Streptophyta</taxon>
        <taxon>Embryophyta</taxon>
        <taxon>Bryophyta</taxon>
        <taxon>Sphagnophytina</taxon>
        <taxon>Sphagnopsida</taxon>
        <taxon>Sphagnales</taxon>
        <taxon>Sphagnaceae</taxon>
        <taxon>Sphagnum</taxon>
    </lineage>
</organism>
<evidence type="ECO:0000313" key="10">
    <source>
        <dbReference type="Proteomes" id="UP001497512"/>
    </source>
</evidence>
<dbReference type="SUPFAM" id="SSF103506">
    <property type="entry name" value="Mitochondrial carrier"/>
    <property type="match status" value="1"/>
</dbReference>
<evidence type="ECO:0000256" key="6">
    <source>
        <dbReference type="PROSITE-ProRule" id="PRU00282"/>
    </source>
</evidence>
<evidence type="ECO:0000256" key="1">
    <source>
        <dbReference type="ARBA" id="ARBA00004141"/>
    </source>
</evidence>
<evidence type="ECO:0000256" key="8">
    <source>
        <dbReference type="SAM" id="Phobius"/>
    </source>
</evidence>
<keyword evidence="2 7" id="KW-0813">Transport</keyword>
<keyword evidence="3 6" id="KW-0812">Transmembrane</keyword>
<dbReference type="Pfam" id="PF00153">
    <property type="entry name" value="Mito_carr"/>
    <property type="match status" value="3"/>
</dbReference>
<dbReference type="InterPro" id="IPR002067">
    <property type="entry name" value="MCP"/>
</dbReference>
<dbReference type="Gene3D" id="1.50.40.10">
    <property type="entry name" value="Mitochondrial carrier domain"/>
    <property type="match status" value="2"/>
</dbReference>
<evidence type="ECO:0000256" key="5">
    <source>
        <dbReference type="ARBA" id="ARBA00023136"/>
    </source>
</evidence>
<dbReference type="InterPro" id="IPR018108">
    <property type="entry name" value="MCP_transmembrane"/>
</dbReference>
<dbReference type="PANTHER" id="PTHR46080:SF4">
    <property type="entry name" value="MITOCHONDRIAL CARRIER PROTEIN, EXPRESSED"/>
    <property type="match status" value="1"/>
</dbReference>
<evidence type="ECO:0008006" key="11">
    <source>
        <dbReference type="Google" id="ProtNLM"/>
    </source>
</evidence>
<keyword evidence="10" id="KW-1185">Reference proteome</keyword>
<protein>
    <recommendedName>
        <fullName evidence="11">Mitochondrial carrier protein</fullName>
    </recommendedName>
</protein>
<reference evidence="9 10" key="1">
    <citation type="submission" date="2024-02" db="EMBL/GenBank/DDBJ databases">
        <authorList>
            <consortium name="ELIXIR-Norway"/>
            <consortium name="Elixir Norway"/>
        </authorList>
    </citation>
    <scope>NUCLEOTIDE SEQUENCE [LARGE SCALE GENOMIC DNA]</scope>
</reference>
<dbReference type="Proteomes" id="UP001497512">
    <property type="component" value="Chromosome 1"/>
</dbReference>
<evidence type="ECO:0000256" key="2">
    <source>
        <dbReference type="ARBA" id="ARBA00022448"/>
    </source>
</evidence>
<comment type="subcellular location">
    <subcellularLocation>
        <location evidence="1">Membrane</location>
        <topology evidence="1">Multi-pass membrane protein</topology>
    </subcellularLocation>
</comment>
<evidence type="ECO:0000256" key="4">
    <source>
        <dbReference type="ARBA" id="ARBA00022737"/>
    </source>
</evidence>
<keyword evidence="5 6" id="KW-0472">Membrane</keyword>
<feature type="repeat" description="Solcar" evidence="6">
    <location>
        <begin position="251"/>
        <end position="343"/>
    </location>
</feature>
<comment type="similarity">
    <text evidence="7">Belongs to the mitochondrial carrier (TC 2.A.29) family.</text>
</comment>
<sequence>MSLRQQHQHHHAAASELRLPADIDWHMLDKSKFFLLGAALFSGVSATLYPVVVLKTRQQVMVAASPPQSCTTLGLNILRREGVRGLYKGFTTSLTGTIPARALYMSTLEVTKASVASLATKAGGMSEPAAAAVANAAAGLTASIAAQLVWTPIDVVSQRLMVQGGGASACSTTRYAGGLDAFKIIVRTEGFQGLYRGFGMSILTYAPSNAFWWASYCVAQRSMWMSLGYRGGASSCSDNNILPPAAPSSAVVVGVQGLSAAVAGGVSALVTTPFDTIKTRLQVLGNEEGGGGVGRPPSITQTVQSLVQEGGWKACYRGLGPRWASMSMSATIMITTYEFLKRLSAKSQE</sequence>